<dbReference type="PANTHER" id="PTHR30221">
    <property type="entry name" value="SMALL-CONDUCTANCE MECHANOSENSITIVE CHANNEL"/>
    <property type="match status" value="1"/>
</dbReference>
<dbReference type="SUPFAM" id="SSF82861">
    <property type="entry name" value="Mechanosensitive channel protein MscS (YggB), transmembrane region"/>
    <property type="match status" value="1"/>
</dbReference>
<reference evidence="11 12" key="1">
    <citation type="submission" date="2022-09" db="EMBL/GenBank/DDBJ databases">
        <title>Enrichment on poylsaccharides allowed isolation of novel metabolic and taxonomic groups of Haloarchaea.</title>
        <authorList>
            <person name="Sorokin D.Y."/>
            <person name="Elcheninov A.G."/>
            <person name="Khizhniak T.V."/>
            <person name="Kolganova T.V."/>
            <person name="Kublanov I.V."/>
        </authorList>
    </citation>
    <scope>NUCLEOTIDE SEQUENCE [LARGE SCALE GENOMIC DNA]</scope>
    <source>
        <strain evidence="11 12">AArc-curdl1</strain>
    </source>
</reference>
<sequence length="448" mass="49169">MSVETPLATLATLTAVATLEGVTLLVNSLSLTTTPLLERVAFLQGLFGLENGMIRSTLEGLLEIVEIERLLWVPLILVGALVLARGVTWWSHRQIEASERLETSSFSRAVMAEIYAPLSLSIGLAGLYLSAELVGVTEPYPVVSKILSTVFVLVWARAAVRIGARWIEYLNQTGVEYEFAPMFKNLWTIGVVVGSLLVLLSIWELELTPFLASAGVLGIIIGFAAQDAISNLIGGVALYFDNTYKIGDVIHVDGDMRGTVTDVGIRSTTVLTPDNVLVTVPNSVLNSTQVVNETSPQRHIRLRIPISAAYGSDYAEVERLVLEACEDAPLIREKPRPRVLFDQFGDSALLFELQAFISHPLTKKRAIDQVNRRVYDAFDDAEIKIPFPQRELSYLDDQDDAEHHFDERTGLESESKPAGPDSLEQAAAESDSLEQDVSERDSSGDGDR</sequence>
<keyword evidence="12" id="KW-1185">Reference proteome</keyword>
<dbReference type="InterPro" id="IPR049278">
    <property type="entry name" value="MS_channel_C"/>
</dbReference>
<feature type="compositionally biased region" description="Basic and acidic residues" evidence="7">
    <location>
        <begin position="401"/>
        <end position="415"/>
    </location>
</feature>
<evidence type="ECO:0000256" key="2">
    <source>
        <dbReference type="ARBA" id="ARBA00008017"/>
    </source>
</evidence>
<gene>
    <name evidence="11" type="ORF">OB919_06965</name>
</gene>
<dbReference type="Gene3D" id="2.30.30.60">
    <property type="match status" value="1"/>
</dbReference>
<organism evidence="11 12">
    <name type="scientific">Natronosalvus hydrolyticus</name>
    <dbReference type="NCBI Taxonomy" id="2979988"/>
    <lineage>
        <taxon>Archaea</taxon>
        <taxon>Methanobacteriati</taxon>
        <taxon>Methanobacteriota</taxon>
        <taxon>Stenosarchaea group</taxon>
        <taxon>Halobacteria</taxon>
        <taxon>Halobacteriales</taxon>
        <taxon>Natrialbaceae</taxon>
        <taxon>Natronosalvus</taxon>
    </lineage>
</organism>
<evidence type="ECO:0000259" key="9">
    <source>
        <dbReference type="Pfam" id="PF00924"/>
    </source>
</evidence>
<feature type="transmembrane region" description="Helical" evidence="8">
    <location>
        <begin position="185"/>
        <end position="203"/>
    </location>
</feature>
<dbReference type="PANTHER" id="PTHR30221:SF20">
    <property type="entry name" value="SMALL-CONDUCTANCE MECHANOSENSITIVE CHANNEL"/>
    <property type="match status" value="1"/>
</dbReference>
<dbReference type="EMBL" id="JAOPJZ010000004">
    <property type="protein sequence ID" value="MCU4751722.1"/>
    <property type="molecule type" value="Genomic_DNA"/>
</dbReference>
<feature type="transmembrane region" description="Helical" evidence="8">
    <location>
        <begin position="215"/>
        <end position="240"/>
    </location>
</feature>
<dbReference type="SUPFAM" id="SSF50182">
    <property type="entry name" value="Sm-like ribonucleoproteins"/>
    <property type="match status" value="1"/>
</dbReference>
<dbReference type="GO" id="GO:0005886">
    <property type="term" value="C:plasma membrane"/>
    <property type="evidence" value="ECO:0007669"/>
    <property type="project" value="UniProtKB-SubCell"/>
</dbReference>
<name>A0AAP3E6D8_9EURY</name>
<dbReference type="InterPro" id="IPR011014">
    <property type="entry name" value="MscS_channel_TM-2"/>
</dbReference>
<feature type="transmembrane region" description="Helical" evidence="8">
    <location>
        <begin position="142"/>
        <end position="164"/>
    </location>
</feature>
<keyword evidence="6 8" id="KW-0472">Membrane</keyword>
<feature type="domain" description="Mechanosensitive ion channel MscS C-terminal" evidence="10">
    <location>
        <begin position="303"/>
        <end position="385"/>
    </location>
</feature>
<evidence type="ECO:0000256" key="7">
    <source>
        <dbReference type="SAM" id="MobiDB-lite"/>
    </source>
</evidence>
<comment type="similarity">
    <text evidence="2">Belongs to the MscS (TC 1.A.23) family.</text>
</comment>
<dbReference type="InterPro" id="IPR006685">
    <property type="entry name" value="MscS_channel_2nd"/>
</dbReference>
<dbReference type="InterPro" id="IPR045275">
    <property type="entry name" value="MscS_archaea/bacteria_type"/>
</dbReference>
<keyword evidence="5 8" id="KW-1133">Transmembrane helix</keyword>
<feature type="transmembrane region" description="Helical" evidence="8">
    <location>
        <begin position="110"/>
        <end position="130"/>
    </location>
</feature>
<dbReference type="Pfam" id="PF00924">
    <property type="entry name" value="MS_channel_2nd"/>
    <property type="match status" value="1"/>
</dbReference>
<dbReference type="Pfam" id="PF21082">
    <property type="entry name" value="MS_channel_3rd"/>
    <property type="match status" value="1"/>
</dbReference>
<evidence type="ECO:0000256" key="1">
    <source>
        <dbReference type="ARBA" id="ARBA00004651"/>
    </source>
</evidence>
<evidence type="ECO:0000256" key="3">
    <source>
        <dbReference type="ARBA" id="ARBA00022475"/>
    </source>
</evidence>
<evidence type="ECO:0000313" key="12">
    <source>
        <dbReference type="Proteomes" id="UP001321047"/>
    </source>
</evidence>
<dbReference type="InterPro" id="IPR023408">
    <property type="entry name" value="MscS_beta-dom_sf"/>
</dbReference>
<evidence type="ECO:0000256" key="6">
    <source>
        <dbReference type="ARBA" id="ARBA00023136"/>
    </source>
</evidence>
<comment type="subcellular location">
    <subcellularLocation>
        <location evidence="1">Cell membrane</location>
        <topology evidence="1">Multi-pass membrane protein</topology>
    </subcellularLocation>
</comment>
<dbReference type="AlphaFoldDB" id="A0AAP3E6D8"/>
<keyword evidence="4 8" id="KW-0812">Transmembrane</keyword>
<evidence type="ECO:0000256" key="4">
    <source>
        <dbReference type="ARBA" id="ARBA00022692"/>
    </source>
</evidence>
<proteinExistence type="inferred from homology"/>
<dbReference type="GO" id="GO:0008381">
    <property type="term" value="F:mechanosensitive monoatomic ion channel activity"/>
    <property type="evidence" value="ECO:0007669"/>
    <property type="project" value="InterPro"/>
</dbReference>
<dbReference type="InterPro" id="IPR010920">
    <property type="entry name" value="LSM_dom_sf"/>
</dbReference>
<dbReference type="Gene3D" id="3.30.70.100">
    <property type="match status" value="1"/>
</dbReference>
<evidence type="ECO:0000259" key="10">
    <source>
        <dbReference type="Pfam" id="PF21082"/>
    </source>
</evidence>
<dbReference type="Gene3D" id="1.10.287.1260">
    <property type="match status" value="1"/>
</dbReference>
<feature type="compositionally biased region" description="Basic and acidic residues" evidence="7">
    <location>
        <begin position="437"/>
        <end position="448"/>
    </location>
</feature>
<evidence type="ECO:0000256" key="5">
    <source>
        <dbReference type="ARBA" id="ARBA00022989"/>
    </source>
</evidence>
<evidence type="ECO:0000256" key="8">
    <source>
        <dbReference type="SAM" id="Phobius"/>
    </source>
</evidence>
<keyword evidence="3" id="KW-1003">Cell membrane</keyword>
<feature type="domain" description="Mechanosensitive ion channel MscS" evidence="9">
    <location>
        <begin position="227"/>
        <end position="293"/>
    </location>
</feature>
<accession>A0AAP3E6D8</accession>
<dbReference type="InterPro" id="IPR011066">
    <property type="entry name" value="MscS_channel_C_sf"/>
</dbReference>
<feature type="region of interest" description="Disordered" evidence="7">
    <location>
        <begin position="399"/>
        <end position="448"/>
    </location>
</feature>
<evidence type="ECO:0000313" key="11">
    <source>
        <dbReference type="EMBL" id="MCU4751722.1"/>
    </source>
</evidence>
<dbReference type="SUPFAM" id="SSF82689">
    <property type="entry name" value="Mechanosensitive channel protein MscS (YggB), C-terminal domain"/>
    <property type="match status" value="1"/>
</dbReference>
<comment type="caution">
    <text evidence="11">The sequence shown here is derived from an EMBL/GenBank/DDBJ whole genome shotgun (WGS) entry which is preliminary data.</text>
</comment>
<dbReference type="RefSeq" id="WP_342807801.1">
    <property type="nucleotide sequence ID" value="NZ_JAOPJZ010000004.1"/>
</dbReference>
<feature type="transmembrane region" description="Helical" evidence="8">
    <location>
        <begin position="70"/>
        <end position="90"/>
    </location>
</feature>
<protein>
    <submittedName>
        <fullName evidence="11">Mechanosensitive ion channel family protein</fullName>
    </submittedName>
</protein>
<dbReference type="Proteomes" id="UP001321047">
    <property type="component" value="Unassembled WGS sequence"/>
</dbReference>